<dbReference type="STRING" id="1507870.A0A1V8SYS2"/>
<keyword evidence="1" id="KW-0175">Coiled coil</keyword>
<feature type="compositionally biased region" description="Basic and acidic residues" evidence="2">
    <location>
        <begin position="134"/>
        <end position="147"/>
    </location>
</feature>
<feature type="region of interest" description="Disordered" evidence="2">
    <location>
        <begin position="1"/>
        <end position="153"/>
    </location>
</feature>
<feature type="transmembrane region" description="Helical" evidence="3">
    <location>
        <begin position="286"/>
        <end position="306"/>
    </location>
</feature>
<dbReference type="EMBL" id="NAJO01000022">
    <property type="protein sequence ID" value="OQO04161.1"/>
    <property type="molecule type" value="Genomic_DNA"/>
</dbReference>
<feature type="compositionally biased region" description="Low complexity" evidence="2">
    <location>
        <begin position="108"/>
        <end position="125"/>
    </location>
</feature>
<evidence type="ECO:0000313" key="4">
    <source>
        <dbReference type="EMBL" id="OQO04161.1"/>
    </source>
</evidence>
<evidence type="ECO:0000313" key="5">
    <source>
        <dbReference type="Proteomes" id="UP000192596"/>
    </source>
</evidence>
<reference evidence="5" key="1">
    <citation type="submission" date="2017-03" db="EMBL/GenBank/DDBJ databases">
        <title>Genomes of endolithic fungi from Antarctica.</title>
        <authorList>
            <person name="Coleine C."/>
            <person name="Masonjones S."/>
            <person name="Stajich J.E."/>
        </authorList>
    </citation>
    <scope>NUCLEOTIDE SEQUENCE [LARGE SCALE GENOMIC DNA]</scope>
    <source>
        <strain evidence="5">CCFEE 5527</strain>
    </source>
</reference>
<keyword evidence="5" id="KW-1185">Reference proteome</keyword>
<evidence type="ECO:0000256" key="2">
    <source>
        <dbReference type="SAM" id="MobiDB-lite"/>
    </source>
</evidence>
<organism evidence="4 5">
    <name type="scientific">Cryoendolithus antarcticus</name>
    <dbReference type="NCBI Taxonomy" id="1507870"/>
    <lineage>
        <taxon>Eukaryota</taxon>
        <taxon>Fungi</taxon>
        <taxon>Dikarya</taxon>
        <taxon>Ascomycota</taxon>
        <taxon>Pezizomycotina</taxon>
        <taxon>Dothideomycetes</taxon>
        <taxon>Dothideomycetidae</taxon>
        <taxon>Cladosporiales</taxon>
        <taxon>Cladosporiaceae</taxon>
        <taxon>Cryoendolithus</taxon>
    </lineage>
</organism>
<name>A0A1V8SYS2_9PEZI</name>
<protein>
    <submittedName>
        <fullName evidence="4">Uncharacterized protein</fullName>
    </submittedName>
</protein>
<dbReference type="OrthoDB" id="5419542at2759"/>
<keyword evidence="3" id="KW-0812">Transmembrane</keyword>
<proteinExistence type="predicted"/>
<feature type="coiled-coil region" evidence="1">
    <location>
        <begin position="188"/>
        <end position="274"/>
    </location>
</feature>
<dbReference type="InParanoid" id="A0A1V8SYS2"/>
<keyword evidence="3" id="KW-1133">Transmembrane helix</keyword>
<evidence type="ECO:0000256" key="1">
    <source>
        <dbReference type="SAM" id="Coils"/>
    </source>
</evidence>
<feature type="compositionally biased region" description="Basic residues" evidence="2">
    <location>
        <begin position="66"/>
        <end position="77"/>
    </location>
</feature>
<accession>A0A1V8SYS2</accession>
<feature type="compositionally biased region" description="Polar residues" evidence="2">
    <location>
        <begin position="32"/>
        <end position="46"/>
    </location>
</feature>
<sequence length="359" mass="40819">MDFPGIHHARPHPVDRAQSSLNDIKPMRSHTDPSTSMKPMPSATSSSKREHANSLRNRVLPGTHQPHTHKPHRSVRHAARDTVQSAIELKPPTSFDNILRRDRKRSPEPSSRSGSGNAAQQGQQAWDLAQAQAEAERKRVKPEDVLRAKQANAKRQDELRCSLVKVEELGMRSTRELDDTYYSILEKAEVMRNTINEMQRLAEESKESREKFEKDAEVLQTDVGKTLEGYVEFKPQQKRVDRLVERLQNAKSSTDVLNERLEAARGRVETYEKRYHQRQALRRKQWGITSGSVVAMIALIIALLIAKNRGRVELQLDDLGRKLVHLSEVVEGAAGSVVAVIRPTHTEDSYLQEMFKEVL</sequence>
<comment type="caution">
    <text evidence="4">The sequence shown here is derived from an EMBL/GenBank/DDBJ whole genome shotgun (WGS) entry which is preliminary data.</text>
</comment>
<keyword evidence="3" id="KW-0472">Membrane</keyword>
<dbReference type="AlphaFoldDB" id="A0A1V8SYS2"/>
<dbReference type="Proteomes" id="UP000192596">
    <property type="component" value="Unassembled WGS sequence"/>
</dbReference>
<evidence type="ECO:0000256" key="3">
    <source>
        <dbReference type="SAM" id="Phobius"/>
    </source>
</evidence>
<gene>
    <name evidence="4" type="ORF">B0A48_10771</name>
</gene>